<evidence type="ECO:0000256" key="1">
    <source>
        <dbReference type="SAM" id="Coils"/>
    </source>
</evidence>
<keyword evidence="3" id="KW-1185">Reference proteome</keyword>
<gene>
    <name evidence="2" type="ORF">PYCCODRAFT_1467706</name>
</gene>
<dbReference type="Proteomes" id="UP000193067">
    <property type="component" value="Unassembled WGS sequence"/>
</dbReference>
<dbReference type="AlphaFoldDB" id="A0A1Y2IPS2"/>
<sequence length="475" mass="52467">MGSNTTASPYAPDEYEKRSYYNGIAGDGDHPVLSLRGVFGTPLNEKWPIVGPAICAILKDFGLRRWSVDPARFFTHGPVGDEAQGKLGPVVIWIGVMPGSTTPDLAHQVSQKILALLQENGISDVVVEFREAETQQLLGPPLLRPVGSLNATHHVRGFLATLHGVPLTTSDWEADDGQGTLTLCHVLHRDTTTEYKFKGDASQNSVYVCGARRFQQGLDDIAKALSDHSTLAEYYARDIAKLQAMEQQDEETKKELRRLKAKLEEEKESTEELESFQNEVTKHWSDQKLQREIGYVEFAPAISIADDSQYTSDWGVFIAAEAKVKPHFEGNVVDLGSKYSPQDLHSMFYPVPGGRTTFKFPDQRKLRIVACATEDDLAHPAELDTDGLPFLMVGKVGNTTGLTVGRYAGIVSFLENDAGVVSRELGIYNTGLKVTEPFSEKGDSGSLVWLTRDGQAHMVKAEYKHADFYRSSWSA</sequence>
<reference evidence="2 3" key="1">
    <citation type="journal article" date="2015" name="Biotechnol. Biofuels">
        <title>Enhanced degradation of softwood versus hardwood by the white-rot fungus Pycnoporus coccineus.</title>
        <authorList>
            <person name="Couturier M."/>
            <person name="Navarro D."/>
            <person name="Chevret D."/>
            <person name="Henrissat B."/>
            <person name="Piumi F."/>
            <person name="Ruiz-Duenas F.J."/>
            <person name="Martinez A.T."/>
            <person name="Grigoriev I.V."/>
            <person name="Riley R."/>
            <person name="Lipzen A."/>
            <person name="Berrin J.G."/>
            <person name="Master E.R."/>
            <person name="Rosso M.N."/>
        </authorList>
    </citation>
    <scope>NUCLEOTIDE SEQUENCE [LARGE SCALE GENOMIC DNA]</scope>
    <source>
        <strain evidence="2 3">BRFM310</strain>
    </source>
</reference>
<evidence type="ECO:0000313" key="3">
    <source>
        <dbReference type="Proteomes" id="UP000193067"/>
    </source>
</evidence>
<protein>
    <submittedName>
        <fullName evidence="2">Uncharacterized protein</fullName>
    </submittedName>
</protein>
<organism evidence="2 3">
    <name type="scientific">Trametes coccinea (strain BRFM310)</name>
    <name type="common">Pycnoporus coccineus</name>
    <dbReference type="NCBI Taxonomy" id="1353009"/>
    <lineage>
        <taxon>Eukaryota</taxon>
        <taxon>Fungi</taxon>
        <taxon>Dikarya</taxon>
        <taxon>Basidiomycota</taxon>
        <taxon>Agaricomycotina</taxon>
        <taxon>Agaricomycetes</taxon>
        <taxon>Polyporales</taxon>
        <taxon>Polyporaceae</taxon>
        <taxon>Trametes</taxon>
    </lineage>
</organism>
<dbReference type="EMBL" id="KZ084104">
    <property type="protein sequence ID" value="OSD02683.1"/>
    <property type="molecule type" value="Genomic_DNA"/>
</dbReference>
<feature type="coiled-coil region" evidence="1">
    <location>
        <begin position="239"/>
        <end position="279"/>
    </location>
</feature>
<keyword evidence="1" id="KW-0175">Coiled coil</keyword>
<accession>A0A1Y2IPS2</accession>
<proteinExistence type="predicted"/>
<name>A0A1Y2IPS2_TRAC3</name>
<dbReference type="OrthoDB" id="5424209at2759"/>
<evidence type="ECO:0000313" key="2">
    <source>
        <dbReference type="EMBL" id="OSD02683.1"/>
    </source>
</evidence>